<feature type="compositionally biased region" description="Gly residues" evidence="10">
    <location>
        <begin position="1"/>
        <end position="10"/>
    </location>
</feature>
<dbReference type="Proteomes" id="UP000256328">
    <property type="component" value="Unassembled WGS sequence"/>
</dbReference>
<dbReference type="Gene3D" id="1.10.510.10">
    <property type="entry name" value="Transferase(Phosphotransferase) domain 1"/>
    <property type="match status" value="1"/>
</dbReference>
<dbReference type="SMART" id="SM00133">
    <property type="entry name" value="S_TK_X"/>
    <property type="match status" value="1"/>
</dbReference>
<dbReference type="GO" id="GO:0005952">
    <property type="term" value="C:cAMP-dependent protein kinase complex"/>
    <property type="evidence" value="ECO:0007669"/>
    <property type="project" value="TreeGrafter"/>
</dbReference>
<gene>
    <name evidence="13" type="ORF">BP5796_09585</name>
</gene>
<keyword evidence="6 9" id="KW-0067">ATP-binding</keyword>
<name>A0A3D8QYG3_9HELO</name>
<feature type="compositionally biased region" description="Basic residues" evidence="10">
    <location>
        <begin position="75"/>
        <end position="84"/>
    </location>
</feature>
<evidence type="ECO:0000256" key="7">
    <source>
        <dbReference type="ARBA" id="ARBA00047292"/>
    </source>
</evidence>
<evidence type="ECO:0000256" key="4">
    <source>
        <dbReference type="ARBA" id="ARBA00022741"/>
    </source>
</evidence>
<evidence type="ECO:0000256" key="6">
    <source>
        <dbReference type="ARBA" id="ARBA00022840"/>
    </source>
</evidence>
<comment type="catalytic activity">
    <reaction evidence="7">
        <text>L-threonyl-[protein] + ATP = O-phospho-L-threonyl-[protein] + ADP + H(+)</text>
        <dbReference type="Rhea" id="RHEA:46608"/>
        <dbReference type="Rhea" id="RHEA-COMP:11060"/>
        <dbReference type="Rhea" id="RHEA-COMP:11605"/>
        <dbReference type="ChEBI" id="CHEBI:15378"/>
        <dbReference type="ChEBI" id="CHEBI:30013"/>
        <dbReference type="ChEBI" id="CHEBI:30616"/>
        <dbReference type="ChEBI" id="CHEBI:61977"/>
        <dbReference type="ChEBI" id="CHEBI:456216"/>
        <dbReference type="EC" id="2.7.11.11"/>
    </reaction>
</comment>
<dbReference type="AlphaFoldDB" id="A0A3D8QYG3"/>
<evidence type="ECO:0000259" key="12">
    <source>
        <dbReference type="PROSITE" id="PS51285"/>
    </source>
</evidence>
<dbReference type="PROSITE" id="PS00107">
    <property type="entry name" value="PROTEIN_KINASE_ATP"/>
    <property type="match status" value="1"/>
</dbReference>
<dbReference type="EMBL" id="PDLN01000014">
    <property type="protein sequence ID" value="RDW66836.1"/>
    <property type="molecule type" value="Genomic_DNA"/>
</dbReference>
<dbReference type="GO" id="GO:0005829">
    <property type="term" value="C:cytosol"/>
    <property type="evidence" value="ECO:0007669"/>
    <property type="project" value="TreeGrafter"/>
</dbReference>
<dbReference type="PROSITE" id="PS00108">
    <property type="entry name" value="PROTEIN_KINASE_ST"/>
    <property type="match status" value="1"/>
</dbReference>
<dbReference type="InterPro" id="IPR000719">
    <property type="entry name" value="Prot_kinase_dom"/>
</dbReference>
<evidence type="ECO:0000256" key="2">
    <source>
        <dbReference type="ARBA" id="ARBA00022527"/>
    </source>
</evidence>
<dbReference type="InterPro" id="IPR008271">
    <property type="entry name" value="Ser/Thr_kinase_AS"/>
</dbReference>
<keyword evidence="5" id="KW-0418">Kinase</keyword>
<dbReference type="SMART" id="SM00220">
    <property type="entry name" value="S_TKc"/>
    <property type="match status" value="1"/>
</dbReference>
<evidence type="ECO:0000313" key="13">
    <source>
        <dbReference type="EMBL" id="RDW66836.1"/>
    </source>
</evidence>
<feature type="region of interest" description="Disordered" evidence="10">
    <location>
        <begin position="64"/>
        <end position="100"/>
    </location>
</feature>
<comment type="catalytic activity">
    <reaction evidence="8">
        <text>L-seryl-[protein] + ATP = O-phospho-L-seryl-[protein] + ADP + H(+)</text>
        <dbReference type="Rhea" id="RHEA:17989"/>
        <dbReference type="Rhea" id="RHEA-COMP:9863"/>
        <dbReference type="Rhea" id="RHEA-COMP:11604"/>
        <dbReference type="ChEBI" id="CHEBI:15378"/>
        <dbReference type="ChEBI" id="CHEBI:29999"/>
        <dbReference type="ChEBI" id="CHEBI:30616"/>
        <dbReference type="ChEBI" id="CHEBI:83421"/>
        <dbReference type="ChEBI" id="CHEBI:456216"/>
        <dbReference type="EC" id="2.7.11.11"/>
    </reaction>
</comment>
<dbReference type="EC" id="2.7.11.11" evidence="1"/>
<feature type="binding site" evidence="9">
    <location>
        <position position="373"/>
    </location>
    <ligand>
        <name>ATP</name>
        <dbReference type="ChEBI" id="CHEBI:30616"/>
    </ligand>
</feature>
<keyword evidence="2" id="KW-0723">Serine/threonine-protein kinase</keyword>
<dbReference type="SUPFAM" id="SSF56112">
    <property type="entry name" value="Protein kinase-like (PK-like)"/>
    <property type="match status" value="1"/>
</dbReference>
<keyword evidence="4 9" id="KW-0547">Nucleotide-binding</keyword>
<evidence type="ECO:0000256" key="10">
    <source>
        <dbReference type="SAM" id="MobiDB-lite"/>
    </source>
</evidence>
<evidence type="ECO:0000256" key="3">
    <source>
        <dbReference type="ARBA" id="ARBA00022679"/>
    </source>
</evidence>
<evidence type="ECO:0000259" key="11">
    <source>
        <dbReference type="PROSITE" id="PS50011"/>
    </source>
</evidence>
<dbReference type="InterPro" id="IPR017441">
    <property type="entry name" value="Protein_kinase_ATP_BS"/>
</dbReference>
<comment type="caution">
    <text evidence="13">The sequence shown here is derived from an EMBL/GenBank/DDBJ whole genome shotgun (WGS) entry which is preliminary data.</text>
</comment>
<dbReference type="GO" id="GO:0005524">
    <property type="term" value="F:ATP binding"/>
    <property type="evidence" value="ECO:0007669"/>
    <property type="project" value="UniProtKB-UniRule"/>
</dbReference>
<keyword evidence="14" id="KW-1185">Reference proteome</keyword>
<dbReference type="GO" id="GO:0004691">
    <property type="term" value="F:cAMP-dependent protein kinase activity"/>
    <property type="evidence" value="ECO:0007669"/>
    <property type="project" value="UniProtKB-EC"/>
</dbReference>
<dbReference type="Pfam" id="PF00069">
    <property type="entry name" value="Pkinase"/>
    <property type="match status" value="1"/>
</dbReference>
<keyword evidence="3" id="KW-0808">Transferase</keyword>
<dbReference type="Gene3D" id="3.30.200.20">
    <property type="entry name" value="Phosphorylase Kinase, domain 1"/>
    <property type="match status" value="1"/>
</dbReference>
<reference evidence="13 14" key="1">
    <citation type="journal article" date="2018" name="IMA Fungus">
        <title>IMA Genome-F 9: Draft genome sequence of Annulohypoxylon stygium, Aspergillus mulundensis, Berkeleyomyces basicola (syn. Thielaviopsis basicola), Ceratocystis smalleyi, two Cercospora beticola strains, Coleophoma cylindrospora, Fusarium fracticaudum, Phialophora cf. hyalina, and Morchella septimelata.</title>
        <authorList>
            <person name="Wingfield B.D."/>
            <person name="Bills G.F."/>
            <person name="Dong Y."/>
            <person name="Huang W."/>
            <person name="Nel W.J."/>
            <person name="Swalarsk-Parry B.S."/>
            <person name="Vaghefi N."/>
            <person name="Wilken P.M."/>
            <person name="An Z."/>
            <person name="de Beer Z.W."/>
            <person name="De Vos L."/>
            <person name="Chen L."/>
            <person name="Duong T.A."/>
            <person name="Gao Y."/>
            <person name="Hammerbacher A."/>
            <person name="Kikkert J.R."/>
            <person name="Li Y."/>
            <person name="Li H."/>
            <person name="Li K."/>
            <person name="Li Q."/>
            <person name="Liu X."/>
            <person name="Ma X."/>
            <person name="Naidoo K."/>
            <person name="Pethybridge S.J."/>
            <person name="Sun J."/>
            <person name="Steenkamp E.T."/>
            <person name="van der Nest M.A."/>
            <person name="van Wyk S."/>
            <person name="Wingfield M.J."/>
            <person name="Xiong C."/>
            <person name="Yue Q."/>
            <person name="Zhang X."/>
        </authorList>
    </citation>
    <scope>NUCLEOTIDE SEQUENCE [LARGE SCALE GENOMIC DNA]</scope>
    <source>
        <strain evidence="13 14">BP5796</strain>
    </source>
</reference>
<dbReference type="PANTHER" id="PTHR24353">
    <property type="entry name" value="CYCLIC NUCLEOTIDE-DEPENDENT PROTEIN KINASE"/>
    <property type="match status" value="1"/>
</dbReference>
<dbReference type="FunFam" id="1.10.510.10:FF:000210">
    <property type="entry name" value="Non-specific serine/threonine protein kinase"/>
    <property type="match status" value="1"/>
</dbReference>
<evidence type="ECO:0000256" key="9">
    <source>
        <dbReference type="PROSITE-ProRule" id="PRU10141"/>
    </source>
</evidence>
<dbReference type="PROSITE" id="PS51285">
    <property type="entry name" value="AGC_KINASE_CTER"/>
    <property type="match status" value="1"/>
</dbReference>
<dbReference type="PROSITE" id="PS50011">
    <property type="entry name" value="PROTEIN_KINASE_DOM"/>
    <property type="match status" value="1"/>
</dbReference>
<accession>A0A3D8QYG3</accession>
<feature type="domain" description="AGC-kinase C-terminal" evidence="12">
    <location>
        <begin position="622"/>
        <end position="679"/>
    </location>
</feature>
<evidence type="ECO:0000256" key="1">
    <source>
        <dbReference type="ARBA" id="ARBA00012444"/>
    </source>
</evidence>
<feature type="region of interest" description="Disordered" evidence="10">
    <location>
        <begin position="1"/>
        <end position="41"/>
    </location>
</feature>
<dbReference type="OrthoDB" id="63267at2759"/>
<dbReference type="CDD" id="cd05580">
    <property type="entry name" value="STKc_PKA_like"/>
    <property type="match status" value="1"/>
</dbReference>
<organism evidence="13 14">
    <name type="scientific">Coleophoma crateriformis</name>
    <dbReference type="NCBI Taxonomy" id="565419"/>
    <lineage>
        <taxon>Eukaryota</taxon>
        <taxon>Fungi</taxon>
        <taxon>Dikarya</taxon>
        <taxon>Ascomycota</taxon>
        <taxon>Pezizomycotina</taxon>
        <taxon>Leotiomycetes</taxon>
        <taxon>Helotiales</taxon>
        <taxon>Dermateaceae</taxon>
        <taxon>Coleophoma</taxon>
    </lineage>
</organism>
<evidence type="ECO:0000256" key="5">
    <source>
        <dbReference type="ARBA" id="ARBA00022777"/>
    </source>
</evidence>
<feature type="region of interest" description="Disordered" evidence="10">
    <location>
        <begin position="157"/>
        <end position="192"/>
    </location>
</feature>
<dbReference type="InterPro" id="IPR011009">
    <property type="entry name" value="Kinase-like_dom_sf"/>
</dbReference>
<evidence type="ECO:0000313" key="14">
    <source>
        <dbReference type="Proteomes" id="UP000256328"/>
    </source>
</evidence>
<dbReference type="InterPro" id="IPR000961">
    <property type="entry name" value="AGC-kinase_C"/>
</dbReference>
<feature type="domain" description="Protein kinase" evidence="11">
    <location>
        <begin position="339"/>
        <end position="621"/>
    </location>
</feature>
<sequence length="679" mass="75495">MASSPHGGGTLLSSEKTGAHNLAGAGAARHSFPPSGSAEKEQQLNLFGLRPAIAVATRWSASRGFPRHTTAERTRAKKGCGSRKGRSDDTGGHSSRVPSLSEMVQAGAGAGRKRTVPSSAASTLPQFLVIVARYRYCFRARHLGQAVHKVNRPDAGCDITSHEGGQAHGRSETNPTSPKTPPKPATRRCSGRDPKLDMFLPSLPFSSHLLSLPTRIGNQNTAEDSPPTVLIPPLPFLFSRFQVPVFDRAVHHRRATDDPDFWFPGNASDPLISHSAAILSPSLSTTFSLSSTMTNGATRQRARTFLAHINTHDQKPHAPQNPLHKELGCAGKCLQLSDFELIKTLGTGTFARVWLVRLAHPQEDDRDKVFALKVLRKVEVIKLKQVDHVNSERSVLDDVAGHPFITTLITSFSDHDSLYMLLEYCPGGEVFSYLRKAKRFDEPTAKFYAAEIVLILEFLHEQEGIAYRDLKPENLLLDAEGHIKLVDFGFAKRLGTRKPSKPKKAVETCIDRNQGETYTLCGTPEYLAPEVIQSKGHTTAVDWWALGILIYEFLTGYPPFWNSNPMEIYKQIVNKPVTFPSEPHISDEAKDIILQLCTVDRTFRLGNMKGGAQRVKDHPFFNGVNWEDVYNRKSKGPILPPLKHHADTSCFEYYPPEKEGREQYSSELQKKWDSYFADF</sequence>
<evidence type="ECO:0000256" key="8">
    <source>
        <dbReference type="ARBA" id="ARBA00047454"/>
    </source>
</evidence>
<proteinExistence type="predicted"/>
<dbReference type="PANTHER" id="PTHR24353:SF37">
    <property type="entry name" value="CAMP-DEPENDENT PROTEIN KINASE CATALYTIC SUBUNIT PRKX"/>
    <property type="match status" value="1"/>
</dbReference>
<protein>
    <recommendedName>
        <fullName evidence="1">cAMP-dependent protein kinase</fullName>
        <ecNumber evidence="1">2.7.11.11</ecNumber>
    </recommendedName>
</protein>